<organism evidence="2">
    <name type="scientific">marine sediment metagenome</name>
    <dbReference type="NCBI Taxonomy" id="412755"/>
    <lineage>
        <taxon>unclassified sequences</taxon>
        <taxon>metagenomes</taxon>
        <taxon>ecological metagenomes</taxon>
    </lineage>
</organism>
<dbReference type="EMBL" id="BARV01000003">
    <property type="protein sequence ID" value="GAH91332.1"/>
    <property type="molecule type" value="Genomic_DNA"/>
</dbReference>
<reference evidence="2" key="1">
    <citation type="journal article" date="2014" name="Front. Microbiol.">
        <title>High frequency of phylogenetically diverse reductive dehalogenase-homologous genes in deep subseafloor sedimentary metagenomes.</title>
        <authorList>
            <person name="Kawai M."/>
            <person name="Futagami T."/>
            <person name="Toyoda A."/>
            <person name="Takaki Y."/>
            <person name="Nishi S."/>
            <person name="Hori S."/>
            <person name="Arai W."/>
            <person name="Tsubouchi T."/>
            <person name="Morono Y."/>
            <person name="Uchiyama I."/>
            <person name="Ito T."/>
            <person name="Fujiyama A."/>
            <person name="Inagaki F."/>
            <person name="Takami H."/>
        </authorList>
    </citation>
    <scope>NUCLEOTIDE SEQUENCE</scope>
    <source>
        <strain evidence="2">Expedition CK06-06</strain>
    </source>
</reference>
<protein>
    <submittedName>
        <fullName evidence="2">Uncharacterized protein</fullName>
    </submittedName>
</protein>
<evidence type="ECO:0000256" key="1">
    <source>
        <dbReference type="SAM" id="Phobius"/>
    </source>
</evidence>
<gene>
    <name evidence="2" type="ORF">S06H3_00012</name>
</gene>
<keyword evidence="1" id="KW-0812">Transmembrane</keyword>
<keyword evidence="1" id="KW-1133">Transmembrane helix</keyword>
<evidence type="ECO:0000313" key="2">
    <source>
        <dbReference type="EMBL" id="GAH91332.1"/>
    </source>
</evidence>
<dbReference type="AlphaFoldDB" id="X1JBH3"/>
<keyword evidence="1" id="KW-0472">Membrane</keyword>
<accession>X1JBH3</accession>
<comment type="caution">
    <text evidence="2">The sequence shown here is derived from an EMBL/GenBank/DDBJ whole genome shotgun (WGS) entry which is preliminary data.</text>
</comment>
<proteinExistence type="predicted"/>
<name>X1JBH3_9ZZZZ</name>
<sequence>MSNHNRIVIIRIVASTLLGLMALGGGAALASRGIEVPAMWWVVAILAVGGVVGAEVVSAVMRRKNGGAP</sequence>
<feature type="transmembrane region" description="Helical" evidence="1">
    <location>
        <begin position="40"/>
        <end position="61"/>
    </location>
</feature>